<feature type="compositionally biased region" description="Acidic residues" evidence="5">
    <location>
        <begin position="113"/>
        <end position="122"/>
    </location>
</feature>
<dbReference type="Pfam" id="PF07690">
    <property type="entry name" value="MFS_1"/>
    <property type="match status" value="1"/>
</dbReference>
<evidence type="ECO:0000256" key="6">
    <source>
        <dbReference type="SAM" id="Phobius"/>
    </source>
</evidence>
<evidence type="ECO:0000313" key="9">
    <source>
        <dbReference type="Proteomes" id="UP000198372"/>
    </source>
</evidence>
<feature type="transmembrane region" description="Helical" evidence="6">
    <location>
        <begin position="558"/>
        <end position="577"/>
    </location>
</feature>
<dbReference type="AlphaFoldDB" id="A0A238F873"/>
<comment type="subcellular location">
    <subcellularLocation>
        <location evidence="1">Membrane</location>
        <topology evidence="1">Multi-pass membrane protein</topology>
    </subcellularLocation>
</comment>
<feature type="transmembrane region" description="Helical" evidence="6">
    <location>
        <begin position="151"/>
        <end position="169"/>
    </location>
</feature>
<organism evidence="8 9">
    <name type="scientific">Microbotryum intermedium</name>
    <dbReference type="NCBI Taxonomy" id="269621"/>
    <lineage>
        <taxon>Eukaryota</taxon>
        <taxon>Fungi</taxon>
        <taxon>Dikarya</taxon>
        <taxon>Basidiomycota</taxon>
        <taxon>Pucciniomycotina</taxon>
        <taxon>Microbotryomycetes</taxon>
        <taxon>Microbotryales</taxon>
        <taxon>Microbotryaceae</taxon>
        <taxon>Microbotryum</taxon>
    </lineage>
</organism>
<keyword evidence="2 6" id="KW-0812">Transmembrane</keyword>
<feature type="transmembrane region" description="Helical" evidence="6">
    <location>
        <begin position="412"/>
        <end position="436"/>
    </location>
</feature>
<evidence type="ECO:0000313" key="8">
    <source>
        <dbReference type="EMBL" id="SCV68223.1"/>
    </source>
</evidence>
<proteinExistence type="predicted"/>
<feature type="transmembrane region" description="Helical" evidence="6">
    <location>
        <begin position="175"/>
        <end position="197"/>
    </location>
</feature>
<dbReference type="STRING" id="269621.A0A238F873"/>
<dbReference type="OrthoDB" id="3066029at2759"/>
<feature type="compositionally biased region" description="Basic and acidic residues" evidence="5">
    <location>
        <begin position="101"/>
        <end position="112"/>
    </location>
</feature>
<dbReference type="InterPro" id="IPR036259">
    <property type="entry name" value="MFS_trans_sf"/>
</dbReference>
<accession>A0A238F873</accession>
<feature type="domain" description="Major facilitator superfamily (MFS) profile" evidence="7">
    <location>
        <begin position="135"/>
        <end position="580"/>
    </location>
</feature>
<keyword evidence="9" id="KW-1185">Reference proteome</keyword>
<dbReference type="GO" id="GO:0005886">
    <property type="term" value="C:plasma membrane"/>
    <property type="evidence" value="ECO:0007669"/>
    <property type="project" value="TreeGrafter"/>
</dbReference>
<reference evidence="9" key="1">
    <citation type="submission" date="2016-09" db="EMBL/GenBank/DDBJ databases">
        <authorList>
            <person name="Jeantristanb JTB J.-T."/>
            <person name="Ricardo R."/>
        </authorList>
    </citation>
    <scope>NUCLEOTIDE SEQUENCE [LARGE SCALE GENOMIC DNA]</scope>
</reference>
<keyword evidence="4 6" id="KW-0472">Membrane</keyword>
<evidence type="ECO:0000259" key="7">
    <source>
        <dbReference type="PROSITE" id="PS50850"/>
    </source>
</evidence>
<dbReference type="Proteomes" id="UP000198372">
    <property type="component" value="Unassembled WGS sequence"/>
</dbReference>
<feature type="region of interest" description="Disordered" evidence="5">
    <location>
        <begin position="592"/>
        <end position="628"/>
    </location>
</feature>
<evidence type="ECO:0000256" key="4">
    <source>
        <dbReference type="ARBA" id="ARBA00023136"/>
    </source>
</evidence>
<feature type="transmembrane region" description="Helical" evidence="6">
    <location>
        <begin position="270"/>
        <end position="289"/>
    </location>
</feature>
<dbReference type="PANTHER" id="PTHR23502:SF64">
    <property type="entry name" value="TRANSPORTER, PUTATIVE (AFU_ORTHOLOGUE AFUA_3G11760)-RELATED"/>
    <property type="match status" value="1"/>
</dbReference>
<gene>
    <name evidence="8" type="ORF">BQ2448_344</name>
</gene>
<feature type="transmembrane region" description="Helical" evidence="6">
    <location>
        <begin position="485"/>
        <end position="509"/>
    </location>
</feature>
<feature type="transmembrane region" description="Helical" evidence="6">
    <location>
        <begin position="457"/>
        <end position="479"/>
    </location>
</feature>
<feature type="transmembrane region" description="Helical" evidence="6">
    <location>
        <begin position="530"/>
        <end position="552"/>
    </location>
</feature>
<evidence type="ECO:0000256" key="1">
    <source>
        <dbReference type="ARBA" id="ARBA00004141"/>
    </source>
</evidence>
<sequence length="628" mass="67491">MRIPTNPRQAPMASLRLDSSSTLVGGALPTRTFSATSVSSRSLHEHGGSFPGSHSAYDLPTSGAMADLALLRSSSRNTTGGGGSGRAGRERSGTLGRRKTRDAEGRKEGIIDEEHEDTDEDTNGIIPEWMNAEDVQRSKLYDRFSDRTKKMIVALVAVSAFMAPIPAISEDLNTTPTIINITVAVYIFTIGAMPLAWAPYSGLYGRRPIYLCSLPIFALGSMGVALSDNLATLIVTRTIQGIGSSAVLSVGAGSIGDIYQRQERGTAMGYFYSGILIGPAVAPAIAGLLSEYVKGNYGWRVMQWILCGLGIIVSVLCFLYFPETAHEIPIEGIIEARRQKRADEGLPTEPRWKSSLMSFVWLNPLAPLRLLLLPHILSISLNSAFVLLTTYAVLVPLTETIRSNYGISNAAILGTFFLAQGVGNAFASFCFTGRMADHTLKVWLKKRNGIYVPEDRLRATLLGGGLVLPCAVLALGWVIDLGSGKVGLIFTVILLFLNGVGLMMVLTAANTYCVDVLQKRSSEVIAVNNFVRYTLSAAASAFILPLINAIGLGGANSFAAGLAWIGFGLVCATIRWGEKMRKLGEKWEGTASAGTNVALPKDEERGEKERPELPKAEVETPPVLNTDK</sequence>
<protein>
    <submittedName>
        <fullName evidence="8">BQ2448_344 protein</fullName>
    </submittedName>
</protein>
<dbReference type="PANTHER" id="PTHR23502">
    <property type="entry name" value="MAJOR FACILITATOR SUPERFAMILY"/>
    <property type="match status" value="1"/>
</dbReference>
<feature type="transmembrane region" description="Helical" evidence="6">
    <location>
        <begin position="370"/>
        <end position="392"/>
    </location>
</feature>
<dbReference type="EMBL" id="FMSP01000003">
    <property type="protein sequence ID" value="SCV68223.1"/>
    <property type="molecule type" value="Genomic_DNA"/>
</dbReference>
<evidence type="ECO:0000256" key="3">
    <source>
        <dbReference type="ARBA" id="ARBA00022989"/>
    </source>
</evidence>
<dbReference type="Gene3D" id="1.20.1250.20">
    <property type="entry name" value="MFS general substrate transporter like domains"/>
    <property type="match status" value="1"/>
</dbReference>
<evidence type="ECO:0000256" key="5">
    <source>
        <dbReference type="SAM" id="MobiDB-lite"/>
    </source>
</evidence>
<dbReference type="InterPro" id="IPR020846">
    <property type="entry name" value="MFS_dom"/>
</dbReference>
<feature type="compositionally biased region" description="Basic and acidic residues" evidence="5">
    <location>
        <begin position="600"/>
        <end position="618"/>
    </location>
</feature>
<feature type="region of interest" description="Disordered" evidence="5">
    <location>
        <begin position="74"/>
        <end position="124"/>
    </location>
</feature>
<name>A0A238F873_9BASI</name>
<dbReference type="PROSITE" id="PS50850">
    <property type="entry name" value="MFS"/>
    <property type="match status" value="1"/>
</dbReference>
<keyword evidence="3 6" id="KW-1133">Transmembrane helix</keyword>
<feature type="transmembrane region" description="Helical" evidence="6">
    <location>
        <begin position="301"/>
        <end position="321"/>
    </location>
</feature>
<evidence type="ECO:0000256" key="2">
    <source>
        <dbReference type="ARBA" id="ARBA00022692"/>
    </source>
</evidence>
<dbReference type="GO" id="GO:0022857">
    <property type="term" value="F:transmembrane transporter activity"/>
    <property type="evidence" value="ECO:0007669"/>
    <property type="project" value="InterPro"/>
</dbReference>
<dbReference type="InterPro" id="IPR011701">
    <property type="entry name" value="MFS"/>
</dbReference>
<dbReference type="SUPFAM" id="SSF103473">
    <property type="entry name" value="MFS general substrate transporter"/>
    <property type="match status" value="1"/>
</dbReference>